<feature type="transmembrane region" description="Helical" evidence="10">
    <location>
        <begin position="91"/>
        <end position="111"/>
    </location>
</feature>
<feature type="transmembrane region" description="Helical" evidence="10">
    <location>
        <begin position="274"/>
        <end position="295"/>
    </location>
</feature>
<evidence type="ECO:0000256" key="9">
    <source>
        <dbReference type="ARBA" id="ARBA00023160"/>
    </source>
</evidence>
<dbReference type="AlphaFoldDB" id="A0A6A6PNM0"/>
<proteinExistence type="inferred from homology"/>
<dbReference type="GO" id="GO:0034625">
    <property type="term" value="P:fatty acid elongation, monounsaturated fatty acid"/>
    <property type="evidence" value="ECO:0007669"/>
    <property type="project" value="TreeGrafter"/>
</dbReference>
<dbReference type="GO" id="GO:0034626">
    <property type="term" value="P:fatty acid elongation, polyunsaturated fatty acid"/>
    <property type="evidence" value="ECO:0007669"/>
    <property type="project" value="TreeGrafter"/>
</dbReference>
<dbReference type="Gene3D" id="1.20.120.20">
    <property type="entry name" value="Apolipoprotein"/>
    <property type="match status" value="1"/>
</dbReference>
<keyword evidence="8 10" id="KW-0472">Membrane</keyword>
<evidence type="ECO:0000256" key="2">
    <source>
        <dbReference type="ARBA" id="ARBA00022516"/>
    </source>
</evidence>
<feature type="transmembrane region" description="Helical" evidence="10">
    <location>
        <begin position="242"/>
        <end position="262"/>
    </location>
</feature>
<dbReference type="GeneID" id="54473104"/>
<dbReference type="GO" id="GO:0030148">
    <property type="term" value="P:sphingolipid biosynthetic process"/>
    <property type="evidence" value="ECO:0007669"/>
    <property type="project" value="TreeGrafter"/>
</dbReference>
<comment type="catalytic activity">
    <reaction evidence="10">
        <text>an acyl-CoA + malonyl-CoA + H(+) = a 3-oxoacyl-CoA + CO2 + CoA</text>
        <dbReference type="Rhea" id="RHEA:50252"/>
        <dbReference type="ChEBI" id="CHEBI:15378"/>
        <dbReference type="ChEBI" id="CHEBI:16526"/>
        <dbReference type="ChEBI" id="CHEBI:57287"/>
        <dbReference type="ChEBI" id="CHEBI:57384"/>
        <dbReference type="ChEBI" id="CHEBI:58342"/>
        <dbReference type="ChEBI" id="CHEBI:90726"/>
    </reaction>
    <physiologicalReaction direction="left-to-right" evidence="10">
        <dbReference type="Rhea" id="RHEA:50253"/>
    </physiologicalReaction>
</comment>
<evidence type="ECO:0000256" key="3">
    <source>
        <dbReference type="ARBA" id="ARBA00022679"/>
    </source>
</evidence>
<keyword evidence="6 10" id="KW-1133">Transmembrane helix</keyword>
<evidence type="ECO:0000256" key="10">
    <source>
        <dbReference type="RuleBase" id="RU361115"/>
    </source>
</evidence>
<dbReference type="OrthoDB" id="10259681at2759"/>
<feature type="transmembrane region" description="Helical" evidence="10">
    <location>
        <begin position="54"/>
        <end position="70"/>
    </location>
</feature>
<organism evidence="12 13">
    <name type="scientific">Neohortaea acidophila</name>
    <dbReference type="NCBI Taxonomy" id="245834"/>
    <lineage>
        <taxon>Eukaryota</taxon>
        <taxon>Fungi</taxon>
        <taxon>Dikarya</taxon>
        <taxon>Ascomycota</taxon>
        <taxon>Pezizomycotina</taxon>
        <taxon>Dothideomycetes</taxon>
        <taxon>Dothideomycetidae</taxon>
        <taxon>Mycosphaerellales</taxon>
        <taxon>Teratosphaeriaceae</taxon>
        <taxon>Neohortaea</taxon>
    </lineage>
</organism>
<feature type="transmembrane region" description="Helical" evidence="10">
    <location>
        <begin position="420"/>
        <end position="441"/>
    </location>
</feature>
<keyword evidence="5 10" id="KW-0276">Fatty acid metabolism</keyword>
<dbReference type="Proteomes" id="UP000799767">
    <property type="component" value="Unassembled WGS sequence"/>
</dbReference>
<dbReference type="GO" id="GO:0005789">
    <property type="term" value="C:endoplasmic reticulum membrane"/>
    <property type="evidence" value="ECO:0007669"/>
    <property type="project" value="TreeGrafter"/>
</dbReference>
<comment type="subcellular location">
    <subcellularLocation>
        <location evidence="1">Membrane</location>
        <topology evidence="1">Multi-pass membrane protein</topology>
    </subcellularLocation>
</comment>
<evidence type="ECO:0000256" key="1">
    <source>
        <dbReference type="ARBA" id="ARBA00004141"/>
    </source>
</evidence>
<evidence type="ECO:0000256" key="8">
    <source>
        <dbReference type="ARBA" id="ARBA00023136"/>
    </source>
</evidence>
<feature type="compositionally biased region" description="Basic and acidic residues" evidence="11">
    <location>
        <begin position="495"/>
        <end position="515"/>
    </location>
</feature>
<dbReference type="Pfam" id="PF01151">
    <property type="entry name" value="ELO"/>
    <property type="match status" value="1"/>
</dbReference>
<dbReference type="GO" id="GO:0042761">
    <property type="term" value="P:very long-chain fatty acid biosynthetic process"/>
    <property type="evidence" value="ECO:0007669"/>
    <property type="project" value="TreeGrafter"/>
</dbReference>
<feature type="compositionally biased region" description="Low complexity" evidence="11">
    <location>
        <begin position="554"/>
        <end position="582"/>
    </location>
</feature>
<keyword evidence="9 10" id="KW-0275">Fatty acid biosynthesis</keyword>
<gene>
    <name evidence="12" type="ORF">BDY17DRAFT_284934</name>
</gene>
<evidence type="ECO:0000313" key="13">
    <source>
        <dbReference type="Proteomes" id="UP000799767"/>
    </source>
</evidence>
<evidence type="ECO:0000256" key="5">
    <source>
        <dbReference type="ARBA" id="ARBA00022832"/>
    </source>
</evidence>
<dbReference type="PANTHER" id="PTHR11157">
    <property type="entry name" value="FATTY ACID ACYL TRANSFERASE-RELATED"/>
    <property type="match status" value="1"/>
</dbReference>
<dbReference type="PANTHER" id="PTHR11157:SF169">
    <property type="entry name" value="ELONGATION OF FATTY ACIDS PROTEIN"/>
    <property type="match status" value="1"/>
</dbReference>
<dbReference type="GO" id="GO:0019367">
    <property type="term" value="P:fatty acid elongation, saturated fatty acid"/>
    <property type="evidence" value="ECO:0007669"/>
    <property type="project" value="TreeGrafter"/>
</dbReference>
<evidence type="ECO:0000256" key="4">
    <source>
        <dbReference type="ARBA" id="ARBA00022692"/>
    </source>
</evidence>
<dbReference type="RefSeq" id="XP_033587427.1">
    <property type="nucleotide sequence ID" value="XM_033732102.1"/>
</dbReference>
<evidence type="ECO:0000256" key="7">
    <source>
        <dbReference type="ARBA" id="ARBA00023098"/>
    </source>
</evidence>
<sequence>MAHPEVHWRWTPSHLTLLPEAIPPVLPSPVGEGNLRAPFGIDHDVYNFVLRPEIPIAVASIYMLLVLNFNSYNRRRNSQPWKISRTPEFRYFVIAHNIFLALYSFATFIAMGRAASRVLPSWDEEHWNVKATDAFCKLHGPRGLGDAATFNTTINIWEVKNTAIHLTSRGVPDPTDVGRLWNEGLAFWGWFFYVSKFYEVIDTFIVLAKGKRSATLQTYHHAGAMLCMWAGIRYMSPPIWMFVFVNSGIHALMYTYYSLSALGYRVPQNLKRTLTMLQIGQFVWGASYAAAHLFIQYDIPIDIPYNVMRTFQRAASSVQSAAHSAPSAVSAAIASPPAATAIGAFIKKLLLRAAGDGGVAERVSYPHGDGLFPPTTTPIAGNAAGNAAQKAHQVWEQTVETRYRTDWTRINCIDTTGEAFAIYLNLIYLSPLTWLFLRFFSRAYLQRSRARSGSQTLHEVAEAARDARRQAKQAVERAGKDAEDEVAKRGSQAEAEVKKDVQRVKQSLREGKVQENVKQTASNAARKAETYADKAKSTAKDAGKRVEESSKNISGSVKSTSTSQTSSSTTSSTFGRSESSATFERGGGGLFRRSWAEDTEESEGKQDANLEASQPLRPDPEVDADAMGNSGVRL</sequence>
<comment type="similarity">
    <text evidence="10">Belongs to the ELO family.</text>
</comment>
<feature type="region of interest" description="Disordered" evidence="11">
    <location>
        <begin position="454"/>
        <end position="634"/>
    </location>
</feature>
<keyword evidence="7 10" id="KW-0443">Lipid metabolism</keyword>
<evidence type="ECO:0000313" key="12">
    <source>
        <dbReference type="EMBL" id="KAF2480857.1"/>
    </source>
</evidence>
<accession>A0A6A6PNM0</accession>
<reference evidence="12" key="1">
    <citation type="journal article" date="2020" name="Stud. Mycol.">
        <title>101 Dothideomycetes genomes: a test case for predicting lifestyles and emergence of pathogens.</title>
        <authorList>
            <person name="Haridas S."/>
            <person name="Albert R."/>
            <person name="Binder M."/>
            <person name="Bloem J."/>
            <person name="Labutti K."/>
            <person name="Salamov A."/>
            <person name="Andreopoulos B."/>
            <person name="Baker S."/>
            <person name="Barry K."/>
            <person name="Bills G."/>
            <person name="Bluhm B."/>
            <person name="Cannon C."/>
            <person name="Castanera R."/>
            <person name="Culley D."/>
            <person name="Daum C."/>
            <person name="Ezra D."/>
            <person name="Gonzalez J."/>
            <person name="Henrissat B."/>
            <person name="Kuo A."/>
            <person name="Liang C."/>
            <person name="Lipzen A."/>
            <person name="Lutzoni F."/>
            <person name="Magnuson J."/>
            <person name="Mondo S."/>
            <person name="Nolan M."/>
            <person name="Ohm R."/>
            <person name="Pangilinan J."/>
            <person name="Park H.-J."/>
            <person name="Ramirez L."/>
            <person name="Alfaro M."/>
            <person name="Sun H."/>
            <person name="Tritt A."/>
            <person name="Yoshinaga Y."/>
            <person name="Zwiers L.-H."/>
            <person name="Turgeon B."/>
            <person name="Goodwin S."/>
            <person name="Spatafora J."/>
            <person name="Crous P."/>
            <person name="Grigoriev I."/>
        </authorList>
    </citation>
    <scope>NUCLEOTIDE SEQUENCE</scope>
    <source>
        <strain evidence="12">CBS 113389</strain>
    </source>
</reference>
<evidence type="ECO:0000256" key="11">
    <source>
        <dbReference type="SAM" id="MobiDB-lite"/>
    </source>
</evidence>
<name>A0A6A6PNM0_9PEZI</name>
<evidence type="ECO:0000256" key="6">
    <source>
        <dbReference type="ARBA" id="ARBA00022989"/>
    </source>
</evidence>
<protein>
    <recommendedName>
        <fullName evidence="10">Elongation of fatty acids protein</fullName>
        <ecNumber evidence="10">2.3.1.-</ecNumber>
    </recommendedName>
</protein>
<feature type="compositionally biased region" description="Basic and acidic residues" evidence="11">
    <location>
        <begin position="459"/>
        <end position="488"/>
    </location>
</feature>
<keyword evidence="2 10" id="KW-0444">Lipid biosynthesis</keyword>
<keyword evidence="3 10" id="KW-0808">Transferase</keyword>
<dbReference type="EC" id="2.3.1.-" evidence="10"/>
<dbReference type="InterPro" id="IPR002076">
    <property type="entry name" value="ELO_fam"/>
</dbReference>
<dbReference type="GO" id="GO:0009922">
    <property type="term" value="F:fatty acid elongase activity"/>
    <property type="evidence" value="ECO:0007669"/>
    <property type="project" value="InterPro"/>
</dbReference>
<keyword evidence="4 10" id="KW-0812">Transmembrane</keyword>
<feature type="compositionally biased region" description="Basic and acidic residues" evidence="11">
    <location>
        <begin position="526"/>
        <end position="550"/>
    </location>
</feature>
<feature type="transmembrane region" description="Helical" evidence="10">
    <location>
        <begin position="187"/>
        <end position="207"/>
    </location>
</feature>
<keyword evidence="13" id="KW-1185">Reference proteome</keyword>
<dbReference type="EMBL" id="MU001639">
    <property type="protein sequence ID" value="KAF2480857.1"/>
    <property type="molecule type" value="Genomic_DNA"/>
</dbReference>